<feature type="compositionally biased region" description="Polar residues" evidence="1">
    <location>
        <begin position="32"/>
        <end position="59"/>
    </location>
</feature>
<reference evidence="2" key="1">
    <citation type="submission" date="2020-05" db="EMBL/GenBank/DDBJ databases">
        <authorList>
            <person name="Chiriac C."/>
            <person name="Salcher M."/>
            <person name="Ghai R."/>
            <person name="Kavagutti S V."/>
        </authorList>
    </citation>
    <scope>NUCLEOTIDE SEQUENCE</scope>
</reference>
<evidence type="ECO:0000256" key="1">
    <source>
        <dbReference type="SAM" id="MobiDB-lite"/>
    </source>
</evidence>
<name>A0A6J7JUM3_9ZZZZ</name>
<feature type="compositionally biased region" description="Low complexity" evidence="1">
    <location>
        <begin position="104"/>
        <end position="121"/>
    </location>
</feature>
<proteinExistence type="predicted"/>
<accession>A0A6J7JUM3</accession>
<feature type="region of interest" description="Disordered" evidence="1">
    <location>
        <begin position="31"/>
        <end position="84"/>
    </location>
</feature>
<protein>
    <submittedName>
        <fullName evidence="2">Unannotated protein</fullName>
    </submittedName>
</protein>
<evidence type="ECO:0000313" key="2">
    <source>
        <dbReference type="EMBL" id="CAB4947056.1"/>
    </source>
</evidence>
<feature type="region of interest" description="Disordered" evidence="1">
    <location>
        <begin position="101"/>
        <end position="121"/>
    </location>
</feature>
<gene>
    <name evidence="2" type="ORF">UFOPK3564_03286</name>
</gene>
<dbReference type="EMBL" id="CAFBMK010000300">
    <property type="protein sequence ID" value="CAB4947056.1"/>
    <property type="molecule type" value="Genomic_DNA"/>
</dbReference>
<organism evidence="2">
    <name type="scientific">freshwater metagenome</name>
    <dbReference type="NCBI Taxonomy" id="449393"/>
    <lineage>
        <taxon>unclassified sequences</taxon>
        <taxon>metagenomes</taxon>
        <taxon>ecological metagenomes</taxon>
    </lineage>
</organism>
<sequence>MNARVRRPGSSAFVTASATALRVARSGLVSCESATSSGTVRASPSPGRSTSMTDVSSSNRRSHAPRLEEDFSARMRSSGSESRCGFSLRTTCRWWRAFSTPGDARSSAARSSSRAVHSSSKNRSFVWIAVPRSSTAARSAPCSGFAVSSANFSDA</sequence>
<dbReference type="AlphaFoldDB" id="A0A6J7JUM3"/>